<feature type="chain" id="PRO_5013359668" description="DUF4369 domain-containing protein" evidence="1">
    <location>
        <begin position="25"/>
        <end position="203"/>
    </location>
</feature>
<organism evidence="2 3">
    <name type="scientific">Epilithonimonas mollis</name>
    <dbReference type="NCBI Taxonomy" id="216903"/>
    <lineage>
        <taxon>Bacteria</taxon>
        <taxon>Pseudomonadati</taxon>
        <taxon>Bacteroidota</taxon>
        <taxon>Flavobacteriia</taxon>
        <taxon>Flavobacteriales</taxon>
        <taxon>Weeksellaceae</taxon>
        <taxon>Chryseobacterium group</taxon>
        <taxon>Epilithonimonas</taxon>
    </lineage>
</organism>
<accession>A0A1M6P1E3</accession>
<dbReference type="RefSeq" id="WP_072996529.1">
    <property type="nucleotide sequence ID" value="NZ_FRAM01000001.1"/>
</dbReference>
<dbReference type="EMBL" id="FRAM01000001">
    <property type="protein sequence ID" value="SHK01724.1"/>
    <property type="molecule type" value="Genomic_DNA"/>
</dbReference>
<dbReference type="STRING" id="216903.SAMN05444371_0798"/>
<dbReference type="AlphaFoldDB" id="A0A1M6P1E3"/>
<keyword evidence="3" id="KW-1185">Reference proteome</keyword>
<sequence length="203" mass="22732">MKKLLTLISSVAFVLSFSQKTVDAKIITMANDTLNVKVKVVTNMFDPNLIYGSNFNTKIKTIGADGKKTNIEASQVQSLSYTDYNGKEHFFINNSQDKKSLMEILYNGNVLQWLRAYNAVAGGESASDFIFNKETSKGIGVAYFTGLPKTKLKEFFADEPEMFSFIEEVKTSSLRNADNNIDNVMASIIKKYESLKSNNINKQ</sequence>
<protein>
    <recommendedName>
        <fullName evidence="4">DUF4369 domain-containing protein</fullName>
    </recommendedName>
</protein>
<evidence type="ECO:0008006" key="4">
    <source>
        <dbReference type="Google" id="ProtNLM"/>
    </source>
</evidence>
<name>A0A1M6P1E3_9FLAO</name>
<proteinExistence type="predicted"/>
<gene>
    <name evidence="2" type="ORF">SAMN05444371_0798</name>
</gene>
<dbReference type="Proteomes" id="UP000184498">
    <property type="component" value="Unassembled WGS sequence"/>
</dbReference>
<keyword evidence="1" id="KW-0732">Signal</keyword>
<evidence type="ECO:0000313" key="3">
    <source>
        <dbReference type="Proteomes" id="UP000184498"/>
    </source>
</evidence>
<evidence type="ECO:0000256" key="1">
    <source>
        <dbReference type="SAM" id="SignalP"/>
    </source>
</evidence>
<dbReference type="OrthoDB" id="1261551at2"/>
<evidence type="ECO:0000313" key="2">
    <source>
        <dbReference type="EMBL" id="SHK01724.1"/>
    </source>
</evidence>
<feature type="signal peptide" evidence="1">
    <location>
        <begin position="1"/>
        <end position="24"/>
    </location>
</feature>
<reference evidence="3" key="1">
    <citation type="submission" date="2016-11" db="EMBL/GenBank/DDBJ databases">
        <authorList>
            <person name="Varghese N."/>
            <person name="Submissions S."/>
        </authorList>
    </citation>
    <scope>NUCLEOTIDE SEQUENCE [LARGE SCALE GENOMIC DNA]</scope>
    <source>
        <strain evidence="3">DSM 18016</strain>
    </source>
</reference>